<evidence type="ECO:0000313" key="2">
    <source>
        <dbReference type="EMBL" id="XBO39803.1"/>
    </source>
</evidence>
<dbReference type="EMBL" id="CP157484">
    <property type="protein sequence ID" value="XBO39803.1"/>
    <property type="molecule type" value="Genomic_DNA"/>
</dbReference>
<proteinExistence type="predicted"/>
<accession>A0AAU7JHN4</accession>
<feature type="chain" id="PRO_5043941368" description="DUF4142 domain-containing protein" evidence="1">
    <location>
        <begin position="23"/>
        <end position="174"/>
    </location>
</feature>
<dbReference type="RefSeq" id="WP_406856654.1">
    <property type="nucleotide sequence ID" value="NZ_CP157484.1"/>
</dbReference>
<organism evidence="2">
    <name type="scientific">Alsobacter sp. KACC 23698</name>
    <dbReference type="NCBI Taxonomy" id="3149229"/>
    <lineage>
        <taxon>Bacteria</taxon>
        <taxon>Pseudomonadati</taxon>
        <taxon>Pseudomonadota</taxon>
        <taxon>Alphaproteobacteria</taxon>
        <taxon>Hyphomicrobiales</taxon>
        <taxon>Alsobacteraceae</taxon>
        <taxon>Alsobacter</taxon>
    </lineage>
</organism>
<keyword evidence="1" id="KW-0732">Signal</keyword>
<sequence>MSVARLTLSSLFAILLTHGASAMDAVGYESLTKDTVKELVAGSFPDVAKSLSRLEKAMTLGIEACEEYAKANPADAVLIAHAVKATPGMKAMKPDELEAQWGDEGVAGDAIGRPLKDMDQFSMTRNYIDLIVHPARAYDYIVSWKASGDKQELEQAKGELIEVLEHLKKIKAKS</sequence>
<gene>
    <name evidence="2" type="ORF">ABEG18_03195</name>
</gene>
<protein>
    <recommendedName>
        <fullName evidence="3">DUF4142 domain-containing protein</fullName>
    </recommendedName>
</protein>
<reference evidence="2" key="1">
    <citation type="submission" date="2024-05" db="EMBL/GenBank/DDBJ databases">
        <authorList>
            <person name="Kim S."/>
            <person name="Heo J."/>
            <person name="Choi H."/>
            <person name="Choi Y."/>
            <person name="Kwon S.-W."/>
            <person name="Kim Y."/>
        </authorList>
    </citation>
    <scope>NUCLEOTIDE SEQUENCE</scope>
    <source>
        <strain evidence="2">KACC 23698</strain>
    </source>
</reference>
<dbReference type="AlphaFoldDB" id="A0AAU7JHN4"/>
<evidence type="ECO:0000256" key="1">
    <source>
        <dbReference type="SAM" id="SignalP"/>
    </source>
</evidence>
<evidence type="ECO:0008006" key="3">
    <source>
        <dbReference type="Google" id="ProtNLM"/>
    </source>
</evidence>
<name>A0AAU7JHN4_9HYPH</name>
<feature type="signal peptide" evidence="1">
    <location>
        <begin position="1"/>
        <end position="22"/>
    </location>
</feature>